<accession>A0A194W4V7</accession>
<gene>
    <name evidence="1" type="ORF">VM1G_07286</name>
</gene>
<evidence type="ECO:0000313" key="2">
    <source>
        <dbReference type="Proteomes" id="UP000078559"/>
    </source>
</evidence>
<evidence type="ECO:0000313" key="1">
    <source>
        <dbReference type="EMBL" id="KUI71118.1"/>
    </source>
</evidence>
<protein>
    <submittedName>
        <fullName evidence="1">Uncharacterized protein</fullName>
    </submittedName>
</protein>
<name>A0A194W4V7_CYTMA</name>
<dbReference type="AlphaFoldDB" id="A0A194W4V7"/>
<keyword evidence="2" id="KW-1185">Reference proteome</keyword>
<reference evidence="1" key="1">
    <citation type="submission" date="2014-12" db="EMBL/GenBank/DDBJ databases">
        <title>Genome Sequence of Valsa Canker Pathogens Uncovers a Specific Adaption of Colonization on Woody Bark.</title>
        <authorList>
            <person name="Yin Z."/>
            <person name="Liu H."/>
            <person name="Gao X."/>
            <person name="Li Z."/>
            <person name="Song N."/>
            <person name="Ke X."/>
            <person name="Dai Q."/>
            <person name="Wu Y."/>
            <person name="Sun Y."/>
            <person name="Xu J.-R."/>
            <person name="Kang Z.K."/>
            <person name="Wang L."/>
            <person name="Huang L."/>
        </authorList>
    </citation>
    <scope>NUCLEOTIDE SEQUENCE [LARGE SCALE GENOMIC DNA]</scope>
    <source>
        <strain evidence="1">03-8</strain>
    </source>
</reference>
<dbReference type="EMBL" id="CM003104">
    <property type="protein sequence ID" value="KUI71118.1"/>
    <property type="molecule type" value="Genomic_DNA"/>
</dbReference>
<dbReference type="Proteomes" id="UP000078559">
    <property type="component" value="Chromosome 7"/>
</dbReference>
<proteinExistence type="predicted"/>
<sequence>MRELVILCDRGCTQGGRFVRHVEDKLAEKLHTPSPIHFGPVATSSLSGHMLRMHPPDPPFLMVPLRHKVKRHALLDDRRCHGIQQRDVPSHSRRHPVAEPIQQALVGHDARVQAGEAHRLLGHALAAILIPPEHLLDTPSIRPLALSHDKPPQPVGQLRDPLPPGVEPQAGVGRHLVHGVAHQHDPLVVPLVHKAFLEVQHLAPPSRPPQVAKRDLARDLVLRERGGKPLGVLVRVPGSLARGLLEVDVHDEVCRVFPGEDGECLALGLAAYLVTCGGLEAVEQGDPADEAVVVCPHGLVLTRAASEAELAAGSLLLLLGAQVVHHLSDGAVHTIAADDDAAGF</sequence>
<organism evidence="1 2">
    <name type="scientific">Cytospora mali</name>
    <name type="common">Apple Valsa canker fungus</name>
    <name type="synonym">Valsa mali</name>
    <dbReference type="NCBI Taxonomy" id="578113"/>
    <lineage>
        <taxon>Eukaryota</taxon>
        <taxon>Fungi</taxon>
        <taxon>Dikarya</taxon>
        <taxon>Ascomycota</taxon>
        <taxon>Pezizomycotina</taxon>
        <taxon>Sordariomycetes</taxon>
        <taxon>Sordariomycetidae</taxon>
        <taxon>Diaporthales</taxon>
        <taxon>Cytosporaceae</taxon>
        <taxon>Cytospora</taxon>
    </lineage>
</organism>